<dbReference type="AlphaFoldDB" id="A0A1Y2E3Y8"/>
<comment type="caution">
    <text evidence="2">The sequence shown here is derived from an EMBL/GenBank/DDBJ whole genome shotgun (WGS) entry which is preliminary data.</text>
</comment>
<evidence type="ECO:0000313" key="2">
    <source>
        <dbReference type="EMBL" id="ORY66242.1"/>
    </source>
</evidence>
<evidence type="ECO:0000256" key="1">
    <source>
        <dbReference type="SAM" id="MobiDB-lite"/>
    </source>
</evidence>
<dbReference type="EMBL" id="MCFJ01000005">
    <property type="protein sequence ID" value="ORY66242.1"/>
    <property type="molecule type" value="Genomic_DNA"/>
</dbReference>
<gene>
    <name evidence="2" type="ORF">BCR38DRAFT_408202</name>
</gene>
<reference evidence="2 3" key="1">
    <citation type="submission" date="2016-07" db="EMBL/GenBank/DDBJ databases">
        <title>Pervasive Adenine N6-methylation of Active Genes in Fungi.</title>
        <authorList>
            <consortium name="DOE Joint Genome Institute"/>
            <person name="Mondo S.J."/>
            <person name="Dannebaum R.O."/>
            <person name="Kuo R.C."/>
            <person name="Labutti K."/>
            <person name="Haridas S."/>
            <person name="Kuo A."/>
            <person name="Salamov A."/>
            <person name="Ahrendt S.R."/>
            <person name="Lipzen A."/>
            <person name="Sullivan W."/>
            <person name="Andreopoulos W.B."/>
            <person name="Clum A."/>
            <person name="Lindquist E."/>
            <person name="Daum C."/>
            <person name="Ramamoorthy G.K."/>
            <person name="Gryganskyi A."/>
            <person name="Culley D."/>
            <person name="Magnuson J.K."/>
            <person name="James T.Y."/>
            <person name="O'Malley M.A."/>
            <person name="Stajich J.E."/>
            <person name="Spatafora J.W."/>
            <person name="Visel A."/>
            <person name="Grigoriev I.V."/>
        </authorList>
    </citation>
    <scope>NUCLEOTIDE SEQUENCE [LARGE SCALE GENOMIC DNA]</scope>
    <source>
        <strain evidence="2 3">CBS 129021</strain>
    </source>
</reference>
<proteinExistence type="predicted"/>
<organism evidence="2 3">
    <name type="scientific">Pseudomassariella vexata</name>
    <dbReference type="NCBI Taxonomy" id="1141098"/>
    <lineage>
        <taxon>Eukaryota</taxon>
        <taxon>Fungi</taxon>
        <taxon>Dikarya</taxon>
        <taxon>Ascomycota</taxon>
        <taxon>Pezizomycotina</taxon>
        <taxon>Sordariomycetes</taxon>
        <taxon>Xylariomycetidae</taxon>
        <taxon>Amphisphaeriales</taxon>
        <taxon>Pseudomassariaceae</taxon>
        <taxon>Pseudomassariella</taxon>
    </lineage>
</organism>
<evidence type="ECO:0000313" key="3">
    <source>
        <dbReference type="Proteomes" id="UP000193689"/>
    </source>
</evidence>
<dbReference type="OrthoDB" id="4777020at2759"/>
<dbReference type="RefSeq" id="XP_040717206.1">
    <property type="nucleotide sequence ID" value="XM_040858242.1"/>
</dbReference>
<dbReference type="InParanoid" id="A0A1Y2E3Y8"/>
<dbReference type="Proteomes" id="UP000193689">
    <property type="component" value="Unassembled WGS sequence"/>
</dbReference>
<sequence length="158" mass="17712">MVLPRKHREKAPTPVRDTDVESNVDAGTPPGVQPGVARIVQNLVMELIRVHCFQKRLRTKRGEVQQGIDGDYTKSMNSLKARITKHYQIETQKRSKLLSKQLERLSQAIEKKQACEDAIIKLMTQLSTDGAHIATLMNAVHTGRKQSTLAAAAEFNKK</sequence>
<keyword evidence="3" id="KW-1185">Reference proteome</keyword>
<accession>A0A1Y2E3Y8</accession>
<protein>
    <submittedName>
        <fullName evidence="2">Uncharacterized protein</fullName>
    </submittedName>
</protein>
<feature type="region of interest" description="Disordered" evidence="1">
    <location>
        <begin position="1"/>
        <end position="32"/>
    </location>
</feature>
<dbReference type="GeneID" id="63774454"/>
<name>A0A1Y2E3Y8_9PEZI</name>